<dbReference type="PANTHER" id="PTHR13754">
    <property type="entry name" value="METALLO-BETA-LACTAMASE SUPERFAMILY PROTEIN"/>
    <property type="match status" value="1"/>
</dbReference>
<comment type="caution">
    <text evidence="2">The sequence shown here is derived from an EMBL/GenBank/DDBJ whole genome shotgun (WGS) entry which is preliminary data.</text>
</comment>
<dbReference type="InterPro" id="IPR036866">
    <property type="entry name" value="RibonucZ/Hydroxyglut_hydro"/>
</dbReference>
<dbReference type="EMBL" id="JACBNQ010000013">
    <property type="protein sequence ID" value="NYB74750.1"/>
    <property type="molecule type" value="Genomic_DNA"/>
</dbReference>
<reference evidence="2" key="1">
    <citation type="submission" date="2020-07" db="EMBL/GenBank/DDBJ databases">
        <title>Genomic analysis of a strain of Sedimentibacter Hydroxybenzoicus DSM7310.</title>
        <authorList>
            <person name="Ma S."/>
        </authorList>
    </citation>
    <scope>NUCLEOTIDE SEQUENCE</scope>
    <source>
        <strain evidence="2">DSM 7310</strain>
    </source>
</reference>
<dbReference type="Pfam" id="PF00753">
    <property type="entry name" value="Lactamase_B"/>
    <property type="match status" value="1"/>
</dbReference>
<proteinExistence type="predicted"/>
<dbReference type="Proteomes" id="UP000611629">
    <property type="component" value="Unassembled WGS sequence"/>
</dbReference>
<dbReference type="RefSeq" id="WP_179238458.1">
    <property type="nucleotide sequence ID" value="NZ_JACBNQ010000013.1"/>
</dbReference>
<dbReference type="CDD" id="cd07713">
    <property type="entry name" value="DHPS-like_MBL-fold"/>
    <property type="match status" value="1"/>
</dbReference>
<dbReference type="AlphaFoldDB" id="A0A974BLC7"/>
<evidence type="ECO:0000313" key="2">
    <source>
        <dbReference type="EMBL" id="NYB74750.1"/>
    </source>
</evidence>
<evidence type="ECO:0000259" key="1">
    <source>
        <dbReference type="Pfam" id="PF00753"/>
    </source>
</evidence>
<accession>A0A974BLC7</accession>
<dbReference type="SUPFAM" id="SSF56281">
    <property type="entry name" value="Metallo-hydrolase/oxidoreductase"/>
    <property type="match status" value="1"/>
</dbReference>
<dbReference type="GO" id="GO:0016740">
    <property type="term" value="F:transferase activity"/>
    <property type="evidence" value="ECO:0007669"/>
    <property type="project" value="TreeGrafter"/>
</dbReference>
<dbReference type="PANTHER" id="PTHR13754:SF18">
    <property type="entry name" value="7,8-DIHYDROPTERIN-6-METHYL-4-(BETA-D-RIBOFURANOSYL)-AMINOBENZENE-5'-PHOSPHATE SYNTHASE"/>
    <property type="match status" value="1"/>
</dbReference>
<dbReference type="InterPro" id="IPR041712">
    <property type="entry name" value="DHPS-like_MBL-fold"/>
</dbReference>
<dbReference type="InterPro" id="IPR001279">
    <property type="entry name" value="Metallo-B-lactamas"/>
</dbReference>
<feature type="domain" description="Metallo-beta-lactamase" evidence="1">
    <location>
        <begin position="32"/>
        <end position="142"/>
    </location>
</feature>
<protein>
    <submittedName>
        <fullName evidence="2">MBL fold metallo-hydrolase</fullName>
    </submittedName>
</protein>
<dbReference type="InterPro" id="IPR052926">
    <property type="entry name" value="Metallo-beta-lactamase_dom"/>
</dbReference>
<name>A0A974BLC7_SEDHY</name>
<dbReference type="Gene3D" id="3.60.15.10">
    <property type="entry name" value="Ribonuclease Z/Hydroxyacylglutathione hydrolase-like"/>
    <property type="match status" value="1"/>
</dbReference>
<keyword evidence="3" id="KW-1185">Reference proteome</keyword>
<sequence length="299" mass="32983">MVKISKKLTSVDNVKIISLINNSPKYDSYLKGCFGVSFWIEAGSDNNKKIILFDVGPLVEPLVYNAKLMGLNLSDIDMIVLSHCHFDHTEALHGVIKEIGHKVSVYAHPDIFRPNFILEPEYMNYAMKDENSKGNIEKLGGNFILSKTPIEIYPGVLVTGEVDKVTAFEKTGGVSCFTIDEEGRTIPDLLQDDLSLVMNVTGKGLVIITGCGHAGIVNIINHSIKITNINQIEGIIGGFHLLEAKQDRVDKTVESIKQFSPHWVAPTHCTGIIPTAKFAFAFGDKFKEINAGDIIEINR</sequence>
<evidence type="ECO:0000313" key="3">
    <source>
        <dbReference type="Proteomes" id="UP000611629"/>
    </source>
</evidence>
<organism evidence="2 3">
    <name type="scientific">Sedimentibacter hydroxybenzoicus DSM 7310</name>
    <dbReference type="NCBI Taxonomy" id="1123245"/>
    <lineage>
        <taxon>Bacteria</taxon>
        <taxon>Bacillati</taxon>
        <taxon>Bacillota</taxon>
        <taxon>Tissierellia</taxon>
        <taxon>Sedimentibacter</taxon>
    </lineage>
</organism>
<gene>
    <name evidence="2" type="ORF">HZF24_11445</name>
</gene>